<dbReference type="InterPro" id="IPR001460">
    <property type="entry name" value="PCN-bd_Tpept"/>
</dbReference>
<dbReference type="PANTHER" id="PTHR30627">
    <property type="entry name" value="PEPTIDOGLYCAN D,D-TRANSPEPTIDASE"/>
    <property type="match status" value="1"/>
</dbReference>
<evidence type="ECO:0000256" key="2">
    <source>
        <dbReference type="ARBA" id="ARBA00004236"/>
    </source>
</evidence>
<keyword evidence="7" id="KW-0573">Peptidoglycan synthesis</keyword>
<protein>
    <submittedName>
        <fullName evidence="13">Peptidase</fullName>
    </submittedName>
</protein>
<evidence type="ECO:0000259" key="12">
    <source>
        <dbReference type="Pfam" id="PF03717"/>
    </source>
</evidence>
<evidence type="ECO:0000259" key="11">
    <source>
        <dbReference type="Pfam" id="PF00905"/>
    </source>
</evidence>
<evidence type="ECO:0000256" key="1">
    <source>
        <dbReference type="ARBA" id="ARBA00004167"/>
    </source>
</evidence>
<sequence length="970" mass="107696">MKRRFKKFLKKITLQRTTALILVFVLLSLVLLQRLFYLQVIHGQEYADNFSLQTTRTRTLKSTRGNIYDRNGNVLASNQLSYSVTLEDNGTYSTTRERNLSLNGEIYRIIQIVEENGDSLSSSFHVVLEDNGEYAYDVEGVSLQRFRADVYGHSLIDDLRAEEADATASELMADLADRFGVTDPENDPYTEEELAGVGLPEELTNEEILKIVTVRYAMSIVSFQRYMPVTIATDVSEETASAILENQSELQGVDVAEDSIRVYTDAEYFSNLLGYTGQISSEELTELQEENPDAGYSTTSIVGKSGLEQVMETTLQGQDGSEKVYVDNLGKVLEVDEESRQDPVQGNDVYLTIDKDLQIACYRILEQRIAGIIVSNLSNIKTFEASEDVQASAIPIPIYDVYNALISNSVIDISHFTAEDASATEQEVQQAFERKQQEVFQWITDDLTGSDPQPYSELNEEMQEYESYIVNDLLMDKTGILSESAIDKNDEVYKAWTTEESISLQEYLTYAASQNWIDISQISTQETYLDSQQVYQELAAYIVDYLSTDEDFSKALYHYMLLDDEISGRDLCIILYEQGILSTDDGVYESFMAGEVTPFDLLSQKIDNLEITPAQLALNPCSGSIVIVDPNTGETLACVSYPGYDNNRLANNMDTEYYRKLNSDLSSPFYNKATQQRTAPGSTFKPITAVAGLMEGVIDDSTVINCNGLFDKIQGSPLQCWQTSGHGDLSIRGGISNSCNVFFSETAYRLGQNEDGVFSDSTALQKLTSYAQLFNMDKESGLEISESTPQVSDSMPIPSAIGQGTHNYTTSQLARYVASLANSGTSYNISLLDKVTDASGNLTQDYTPEVLSTIDLPQWIWDDLHAGMEGVITQTNSYIFGDLGVTLAGKTGTAEITAEQANHALFVGYAPSENPEIALAVRIANGYSSQNAAWVARDVLNYYFELEDESEILSGEAQTDGMTTNNVRTD</sequence>
<keyword evidence="8" id="KW-1133">Transmembrane helix</keyword>
<evidence type="ECO:0000256" key="5">
    <source>
        <dbReference type="ARBA" id="ARBA00022692"/>
    </source>
</evidence>
<dbReference type="InterPro" id="IPR005311">
    <property type="entry name" value="PBP_dimer"/>
</dbReference>
<evidence type="ECO:0000256" key="4">
    <source>
        <dbReference type="ARBA" id="ARBA00022475"/>
    </source>
</evidence>
<gene>
    <name evidence="13" type="ORF">IAA63_01080</name>
</gene>
<dbReference type="PANTHER" id="PTHR30627:SF2">
    <property type="entry name" value="PEPTIDOGLYCAN D,D-TRANSPEPTIDASE MRDA"/>
    <property type="match status" value="1"/>
</dbReference>
<name>A0A9D1NRP5_9FIRM</name>
<organism evidence="13 14">
    <name type="scientific">Candidatus Pullilachnospira stercoravium</name>
    <dbReference type="NCBI Taxonomy" id="2840913"/>
    <lineage>
        <taxon>Bacteria</taxon>
        <taxon>Bacillati</taxon>
        <taxon>Bacillota</taxon>
        <taxon>Clostridia</taxon>
        <taxon>Lachnospirales</taxon>
        <taxon>Lachnospiraceae</taxon>
        <taxon>Lachnospiraceae incertae sedis</taxon>
        <taxon>Candidatus Pullilachnospira</taxon>
    </lineage>
</organism>
<dbReference type="SUPFAM" id="SSF56601">
    <property type="entry name" value="beta-lactamase/transpeptidase-like"/>
    <property type="match status" value="1"/>
</dbReference>
<evidence type="ECO:0000256" key="10">
    <source>
        <dbReference type="ARBA" id="ARBA00023316"/>
    </source>
</evidence>
<keyword evidence="6" id="KW-0133">Cell shape</keyword>
<dbReference type="InterPro" id="IPR050515">
    <property type="entry name" value="Beta-lactam/transpept"/>
</dbReference>
<keyword evidence="4" id="KW-1003">Cell membrane</keyword>
<proteinExistence type="inferred from homology"/>
<evidence type="ECO:0000256" key="8">
    <source>
        <dbReference type="ARBA" id="ARBA00022989"/>
    </source>
</evidence>
<dbReference type="GO" id="GO:0071555">
    <property type="term" value="P:cell wall organization"/>
    <property type="evidence" value="ECO:0007669"/>
    <property type="project" value="UniProtKB-KW"/>
</dbReference>
<evidence type="ECO:0000256" key="3">
    <source>
        <dbReference type="ARBA" id="ARBA00007171"/>
    </source>
</evidence>
<dbReference type="Gene3D" id="3.90.1310.10">
    <property type="entry name" value="Penicillin-binding protein 2a (Domain 2)"/>
    <property type="match status" value="2"/>
</dbReference>
<keyword evidence="5" id="KW-0812">Transmembrane</keyword>
<dbReference type="GO" id="GO:0008360">
    <property type="term" value="P:regulation of cell shape"/>
    <property type="evidence" value="ECO:0007669"/>
    <property type="project" value="UniProtKB-KW"/>
</dbReference>
<dbReference type="GO" id="GO:0005886">
    <property type="term" value="C:plasma membrane"/>
    <property type="evidence" value="ECO:0007669"/>
    <property type="project" value="UniProtKB-SubCell"/>
</dbReference>
<dbReference type="InterPro" id="IPR036138">
    <property type="entry name" value="PBP_dimer_sf"/>
</dbReference>
<accession>A0A9D1NRP5</accession>
<dbReference type="Pfam" id="PF00905">
    <property type="entry name" value="Transpeptidase"/>
    <property type="match status" value="1"/>
</dbReference>
<dbReference type="GO" id="GO:0009252">
    <property type="term" value="P:peptidoglycan biosynthetic process"/>
    <property type="evidence" value="ECO:0007669"/>
    <property type="project" value="UniProtKB-KW"/>
</dbReference>
<feature type="domain" description="Penicillin-binding protein dimerisation" evidence="12">
    <location>
        <begin position="61"/>
        <end position="335"/>
    </location>
</feature>
<comment type="caution">
    <text evidence="13">The sequence shown here is derived from an EMBL/GenBank/DDBJ whole genome shotgun (WGS) entry which is preliminary data.</text>
</comment>
<evidence type="ECO:0000256" key="9">
    <source>
        <dbReference type="ARBA" id="ARBA00023136"/>
    </source>
</evidence>
<keyword evidence="10" id="KW-0961">Cell wall biogenesis/degradation</keyword>
<evidence type="ECO:0000313" key="13">
    <source>
        <dbReference type="EMBL" id="HIV11719.1"/>
    </source>
</evidence>
<dbReference type="Gene3D" id="3.40.710.10">
    <property type="entry name" value="DD-peptidase/beta-lactamase superfamily"/>
    <property type="match status" value="1"/>
</dbReference>
<feature type="domain" description="Penicillin-binding protein transpeptidase" evidence="11">
    <location>
        <begin position="623"/>
        <end position="940"/>
    </location>
</feature>
<evidence type="ECO:0000256" key="7">
    <source>
        <dbReference type="ARBA" id="ARBA00022984"/>
    </source>
</evidence>
<evidence type="ECO:0000256" key="6">
    <source>
        <dbReference type="ARBA" id="ARBA00022960"/>
    </source>
</evidence>
<evidence type="ECO:0000313" key="14">
    <source>
        <dbReference type="Proteomes" id="UP000886723"/>
    </source>
</evidence>
<dbReference type="AlphaFoldDB" id="A0A9D1NRP5"/>
<keyword evidence="9" id="KW-0472">Membrane</keyword>
<dbReference type="Pfam" id="PF03717">
    <property type="entry name" value="PBP_dimer"/>
    <property type="match status" value="1"/>
</dbReference>
<dbReference type="GO" id="GO:0071972">
    <property type="term" value="F:peptidoglycan L,D-transpeptidase activity"/>
    <property type="evidence" value="ECO:0007669"/>
    <property type="project" value="TreeGrafter"/>
</dbReference>
<dbReference type="Proteomes" id="UP000886723">
    <property type="component" value="Unassembled WGS sequence"/>
</dbReference>
<dbReference type="GO" id="GO:0008658">
    <property type="term" value="F:penicillin binding"/>
    <property type="evidence" value="ECO:0007669"/>
    <property type="project" value="InterPro"/>
</dbReference>
<dbReference type="Gene3D" id="3.30.70.2110">
    <property type="match status" value="1"/>
</dbReference>
<dbReference type="EMBL" id="DVON01000025">
    <property type="protein sequence ID" value="HIV11719.1"/>
    <property type="molecule type" value="Genomic_DNA"/>
</dbReference>
<reference evidence="13" key="2">
    <citation type="journal article" date="2021" name="PeerJ">
        <title>Extensive microbial diversity within the chicken gut microbiome revealed by metagenomics and culture.</title>
        <authorList>
            <person name="Gilroy R."/>
            <person name="Ravi A."/>
            <person name="Getino M."/>
            <person name="Pursley I."/>
            <person name="Horton D.L."/>
            <person name="Alikhan N.F."/>
            <person name="Baker D."/>
            <person name="Gharbi K."/>
            <person name="Hall N."/>
            <person name="Watson M."/>
            <person name="Adriaenssens E.M."/>
            <person name="Foster-Nyarko E."/>
            <person name="Jarju S."/>
            <person name="Secka A."/>
            <person name="Antonio M."/>
            <person name="Oren A."/>
            <person name="Chaudhuri R.R."/>
            <person name="La Ragione R."/>
            <person name="Hildebrand F."/>
            <person name="Pallen M.J."/>
        </authorList>
    </citation>
    <scope>NUCLEOTIDE SEQUENCE</scope>
    <source>
        <strain evidence="13">ChiBcec2-4451</strain>
    </source>
</reference>
<reference evidence="13" key="1">
    <citation type="submission" date="2020-10" db="EMBL/GenBank/DDBJ databases">
        <authorList>
            <person name="Gilroy R."/>
        </authorList>
    </citation>
    <scope>NUCLEOTIDE SEQUENCE</scope>
    <source>
        <strain evidence="13">ChiBcec2-4451</strain>
    </source>
</reference>
<dbReference type="SUPFAM" id="SSF56519">
    <property type="entry name" value="Penicillin binding protein dimerisation domain"/>
    <property type="match status" value="1"/>
</dbReference>
<comment type="subcellular location">
    <subcellularLocation>
        <location evidence="2">Cell membrane</location>
    </subcellularLocation>
    <subcellularLocation>
        <location evidence="1">Membrane</location>
        <topology evidence="1">Single-pass membrane protein</topology>
    </subcellularLocation>
</comment>
<comment type="similarity">
    <text evidence="3">Belongs to the transpeptidase family.</text>
</comment>
<dbReference type="InterPro" id="IPR012338">
    <property type="entry name" value="Beta-lactam/transpept-like"/>
</dbReference>